<keyword evidence="3" id="KW-1185">Reference proteome</keyword>
<evidence type="ECO:0000313" key="3">
    <source>
        <dbReference type="Proteomes" id="UP001148312"/>
    </source>
</evidence>
<evidence type="ECO:0008006" key="4">
    <source>
        <dbReference type="Google" id="ProtNLM"/>
    </source>
</evidence>
<gene>
    <name evidence="2" type="ORF">N7539_005916</name>
</gene>
<accession>A0A9X0BUA8</accession>
<feature type="compositionally biased region" description="Low complexity" evidence="1">
    <location>
        <begin position="322"/>
        <end position="331"/>
    </location>
</feature>
<dbReference type="InterPro" id="IPR018800">
    <property type="entry name" value="PRCC"/>
</dbReference>
<organism evidence="2 3">
    <name type="scientific">Penicillium diatomitis</name>
    <dbReference type="NCBI Taxonomy" id="2819901"/>
    <lineage>
        <taxon>Eukaryota</taxon>
        <taxon>Fungi</taxon>
        <taxon>Dikarya</taxon>
        <taxon>Ascomycota</taxon>
        <taxon>Pezizomycotina</taxon>
        <taxon>Eurotiomycetes</taxon>
        <taxon>Eurotiomycetidae</taxon>
        <taxon>Eurotiales</taxon>
        <taxon>Aspergillaceae</taxon>
        <taxon>Penicillium</taxon>
    </lineage>
</organism>
<reference evidence="2" key="1">
    <citation type="submission" date="2022-12" db="EMBL/GenBank/DDBJ databases">
        <authorList>
            <person name="Petersen C."/>
        </authorList>
    </citation>
    <scope>NUCLEOTIDE SEQUENCE</scope>
    <source>
        <strain evidence="2">IBT 30728</strain>
    </source>
</reference>
<feature type="compositionally biased region" description="Gly residues" evidence="1">
    <location>
        <begin position="74"/>
        <end position="86"/>
    </location>
</feature>
<dbReference type="RefSeq" id="XP_056789390.1">
    <property type="nucleotide sequence ID" value="XM_056935518.1"/>
</dbReference>
<feature type="compositionally biased region" description="Basic and acidic residues" evidence="1">
    <location>
        <begin position="123"/>
        <end position="132"/>
    </location>
</feature>
<evidence type="ECO:0000256" key="1">
    <source>
        <dbReference type="SAM" id="MobiDB-lite"/>
    </source>
</evidence>
<feature type="compositionally biased region" description="Basic and acidic residues" evidence="1">
    <location>
        <begin position="25"/>
        <end position="42"/>
    </location>
</feature>
<feature type="compositionally biased region" description="Low complexity" evidence="1">
    <location>
        <begin position="199"/>
        <end position="228"/>
    </location>
</feature>
<sequence length="436" mass="45594">MALVAYSDSETSDVELDTTPAAPAEKPKKLDSVPDFHVDRGNPRRIRVALPDLKPDPVAGGDGEDGPARKRTKLGGGASGGGGAGAFSGFNSFLPPPKRLAEKKAPATSTRKIFSLKTGAEPGFDRSADAEMRNTFAQEASSSSRAGGGATTTSVDPPSHMAPEPQPLITEAGEVKLQGNPMMFRPLSVARNQKKKKPSTAASLSSSTASSSSSLARTTTTTTTTTTTGTPAAPKISKSAVQTTADESATVAPTPAPPKPKVSLFSLPSSEDRATTEATPSTSTTAGHYEPLVYNTTAEDEISATSPPEEPLLALDTMPTEPSYYPSNASVSSSLDTIANDLNLSKAERRQLFGRNAPSADSRILTFNTDKEYASNQAISEAEMAATQHNPVRAIAPGKHTLQQLVNAASSQKDALEESFATGRRNKKEAGSKYGW</sequence>
<evidence type="ECO:0000313" key="2">
    <source>
        <dbReference type="EMBL" id="KAJ5484120.1"/>
    </source>
</evidence>
<dbReference type="Pfam" id="PF10253">
    <property type="entry name" value="PRCC"/>
    <property type="match status" value="1"/>
</dbReference>
<feature type="region of interest" description="Disordered" evidence="1">
    <location>
        <begin position="1"/>
        <end position="331"/>
    </location>
</feature>
<reference evidence="2" key="2">
    <citation type="journal article" date="2023" name="IMA Fungus">
        <title>Comparative genomic study of the Penicillium genus elucidates a diverse pangenome and 15 lateral gene transfer events.</title>
        <authorList>
            <person name="Petersen C."/>
            <person name="Sorensen T."/>
            <person name="Nielsen M.R."/>
            <person name="Sondergaard T.E."/>
            <person name="Sorensen J.L."/>
            <person name="Fitzpatrick D.A."/>
            <person name="Frisvad J.C."/>
            <person name="Nielsen K.L."/>
        </authorList>
    </citation>
    <scope>NUCLEOTIDE SEQUENCE</scope>
    <source>
        <strain evidence="2">IBT 30728</strain>
    </source>
</reference>
<name>A0A9X0BUA8_9EURO</name>
<dbReference type="GO" id="GO:0005634">
    <property type="term" value="C:nucleus"/>
    <property type="evidence" value="ECO:0007669"/>
    <property type="project" value="TreeGrafter"/>
</dbReference>
<dbReference type="Proteomes" id="UP001148312">
    <property type="component" value="Unassembled WGS sequence"/>
</dbReference>
<feature type="region of interest" description="Disordered" evidence="1">
    <location>
        <begin position="409"/>
        <end position="436"/>
    </location>
</feature>
<dbReference type="EMBL" id="JAPWDQ010000006">
    <property type="protein sequence ID" value="KAJ5484120.1"/>
    <property type="molecule type" value="Genomic_DNA"/>
</dbReference>
<protein>
    <recommendedName>
        <fullName evidence="4">Mitotic checkpoint regulator, MAD2B-interacting-domain-containing protein</fullName>
    </recommendedName>
</protein>
<proteinExistence type="predicted"/>
<dbReference type="PANTHER" id="PTHR13621">
    <property type="entry name" value="PROLINE-RICH PROTEIN PRCC"/>
    <property type="match status" value="1"/>
</dbReference>
<dbReference type="PANTHER" id="PTHR13621:SF2">
    <property type="entry name" value="PROLINE-RICH PROTEIN PRCC"/>
    <property type="match status" value="1"/>
</dbReference>
<dbReference type="GeneID" id="81625767"/>
<dbReference type="AlphaFoldDB" id="A0A9X0BUA8"/>
<feature type="compositionally biased region" description="Low complexity" evidence="1">
    <location>
        <begin position="276"/>
        <end position="286"/>
    </location>
</feature>
<comment type="caution">
    <text evidence="2">The sequence shown here is derived from an EMBL/GenBank/DDBJ whole genome shotgun (WGS) entry which is preliminary data.</text>
</comment>